<dbReference type="Pfam" id="PF00440">
    <property type="entry name" value="TetR_N"/>
    <property type="match status" value="1"/>
</dbReference>
<evidence type="ECO:0000256" key="2">
    <source>
        <dbReference type="ARBA" id="ARBA00023125"/>
    </source>
</evidence>
<reference evidence="7" key="1">
    <citation type="journal article" date="2019" name="Int. J. Syst. Evol. Microbiol.">
        <title>The Global Catalogue of Microorganisms (GCM) 10K type strain sequencing project: providing services to taxonomists for standard genome sequencing and annotation.</title>
        <authorList>
            <consortium name="The Broad Institute Genomics Platform"/>
            <consortium name="The Broad Institute Genome Sequencing Center for Infectious Disease"/>
            <person name="Wu L."/>
            <person name="Ma J."/>
        </authorList>
    </citation>
    <scope>NUCLEOTIDE SEQUENCE [LARGE SCALE GENOMIC DNA]</scope>
    <source>
        <strain evidence="7">JCM 18055</strain>
    </source>
</reference>
<dbReference type="PANTHER" id="PTHR30055:SF234">
    <property type="entry name" value="HTH-TYPE TRANSCRIPTIONAL REGULATOR BETI"/>
    <property type="match status" value="1"/>
</dbReference>
<evidence type="ECO:0000256" key="4">
    <source>
        <dbReference type="PROSITE-ProRule" id="PRU00335"/>
    </source>
</evidence>
<protein>
    <submittedName>
        <fullName evidence="6">TetR/AcrR family transcriptional regulator</fullName>
    </submittedName>
</protein>
<name>A0ABP8XQC9_9PSEU</name>
<comment type="caution">
    <text evidence="6">The sequence shown here is derived from an EMBL/GenBank/DDBJ whole genome shotgun (WGS) entry which is preliminary data.</text>
</comment>
<gene>
    <name evidence="6" type="ORF">GCM10023215_62490</name>
</gene>
<dbReference type="EMBL" id="BAABIC010000032">
    <property type="protein sequence ID" value="GAA4711606.1"/>
    <property type="molecule type" value="Genomic_DNA"/>
</dbReference>
<dbReference type="SUPFAM" id="SSF48498">
    <property type="entry name" value="Tetracyclin repressor-like, C-terminal domain"/>
    <property type="match status" value="1"/>
</dbReference>
<keyword evidence="1" id="KW-0805">Transcription regulation</keyword>
<dbReference type="RefSeq" id="WP_345384393.1">
    <property type="nucleotide sequence ID" value="NZ_BAABIC010000032.1"/>
</dbReference>
<dbReference type="PROSITE" id="PS50977">
    <property type="entry name" value="HTH_TETR_2"/>
    <property type="match status" value="1"/>
</dbReference>
<evidence type="ECO:0000256" key="3">
    <source>
        <dbReference type="ARBA" id="ARBA00023163"/>
    </source>
</evidence>
<dbReference type="InterPro" id="IPR050109">
    <property type="entry name" value="HTH-type_TetR-like_transc_reg"/>
</dbReference>
<dbReference type="PANTHER" id="PTHR30055">
    <property type="entry name" value="HTH-TYPE TRANSCRIPTIONAL REGULATOR RUTR"/>
    <property type="match status" value="1"/>
</dbReference>
<dbReference type="Proteomes" id="UP001500325">
    <property type="component" value="Unassembled WGS sequence"/>
</dbReference>
<dbReference type="InterPro" id="IPR041490">
    <property type="entry name" value="KstR2_TetR_C"/>
</dbReference>
<accession>A0ABP8XQC9</accession>
<dbReference type="Pfam" id="PF17932">
    <property type="entry name" value="TetR_C_24"/>
    <property type="match status" value="1"/>
</dbReference>
<dbReference type="InterPro" id="IPR036271">
    <property type="entry name" value="Tet_transcr_reg_TetR-rel_C_sf"/>
</dbReference>
<feature type="DNA-binding region" description="H-T-H motif" evidence="4">
    <location>
        <begin position="24"/>
        <end position="43"/>
    </location>
</feature>
<evidence type="ECO:0000256" key="1">
    <source>
        <dbReference type="ARBA" id="ARBA00023015"/>
    </source>
</evidence>
<keyword evidence="7" id="KW-1185">Reference proteome</keyword>
<sequence>MGTASAIRVAALELFAARGYEGTTMADIGAAVGIRGPSLYKHVASKQDLLVELMTATMDGLLDLHRAAVGGTDDPVERLRRAVDAHVRFHARHRLEAFVGASEMRSLAEPHRGKVLGKRAEYERSFRRLVEDGVAAGRFHVPSVRLASYAVLDLGMGLATWYREEGELSENEVVWQQTEFALRLVGAGQGWTGTGRDG</sequence>
<dbReference type="InterPro" id="IPR009057">
    <property type="entry name" value="Homeodomain-like_sf"/>
</dbReference>
<evidence type="ECO:0000313" key="6">
    <source>
        <dbReference type="EMBL" id="GAA4711606.1"/>
    </source>
</evidence>
<evidence type="ECO:0000259" key="5">
    <source>
        <dbReference type="PROSITE" id="PS50977"/>
    </source>
</evidence>
<evidence type="ECO:0000313" key="7">
    <source>
        <dbReference type="Proteomes" id="UP001500325"/>
    </source>
</evidence>
<dbReference type="Gene3D" id="1.10.357.10">
    <property type="entry name" value="Tetracycline Repressor, domain 2"/>
    <property type="match status" value="1"/>
</dbReference>
<feature type="domain" description="HTH tetR-type" evidence="5">
    <location>
        <begin position="1"/>
        <end position="61"/>
    </location>
</feature>
<organism evidence="6 7">
    <name type="scientific">Pseudonocardia yuanmonensis</name>
    <dbReference type="NCBI Taxonomy" id="1095914"/>
    <lineage>
        <taxon>Bacteria</taxon>
        <taxon>Bacillati</taxon>
        <taxon>Actinomycetota</taxon>
        <taxon>Actinomycetes</taxon>
        <taxon>Pseudonocardiales</taxon>
        <taxon>Pseudonocardiaceae</taxon>
        <taxon>Pseudonocardia</taxon>
    </lineage>
</organism>
<dbReference type="SUPFAM" id="SSF46689">
    <property type="entry name" value="Homeodomain-like"/>
    <property type="match status" value="1"/>
</dbReference>
<keyword evidence="2 4" id="KW-0238">DNA-binding</keyword>
<dbReference type="PRINTS" id="PR00455">
    <property type="entry name" value="HTHTETR"/>
</dbReference>
<dbReference type="InterPro" id="IPR001647">
    <property type="entry name" value="HTH_TetR"/>
</dbReference>
<keyword evidence="3" id="KW-0804">Transcription</keyword>
<proteinExistence type="predicted"/>